<evidence type="ECO:0000256" key="2">
    <source>
        <dbReference type="SAM" id="Phobius"/>
    </source>
</evidence>
<organism evidence="3 4">
    <name type="scientific">Streptacidiphilus jiangxiensis</name>
    <dbReference type="NCBI Taxonomy" id="235985"/>
    <lineage>
        <taxon>Bacteria</taxon>
        <taxon>Bacillati</taxon>
        <taxon>Actinomycetota</taxon>
        <taxon>Actinomycetes</taxon>
        <taxon>Kitasatosporales</taxon>
        <taxon>Streptomycetaceae</taxon>
        <taxon>Streptacidiphilus</taxon>
    </lineage>
</organism>
<reference evidence="4" key="1">
    <citation type="submission" date="2016-10" db="EMBL/GenBank/DDBJ databases">
        <authorList>
            <person name="Varghese N."/>
        </authorList>
    </citation>
    <scope>NUCLEOTIDE SEQUENCE [LARGE SCALE GENOMIC DNA]</scope>
    <source>
        <strain evidence="4">DSM 45096 / BCRC 16803 / CGMCC 4.1857 / CIP 109030 / JCM 12277 / KCTC 19219 / NBRC 100920 / 33214</strain>
    </source>
</reference>
<dbReference type="STRING" id="235985.SAMN05414137_103142"/>
<dbReference type="AlphaFoldDB" id="A0A1H7J6N2"/>
<sequence length="282" mass="30300">MSTPPPAEPGPEAAAEVPAVTEPAPEPVTEPDLVPDLVPEHEPEPKPRPRGRTAKIMAAAVVLGVLGGAGTGYAVQAARTPTPLPPLAVTQPTYPSAHRVAPALTAAQDDMVKTDGDLTKLLVPIPSGAKPWDTPAGNDGWLDLYSLSSDYTKPDAEMRYELSHGFRRAAVQTWMQGSVSYEVDVIQYRHNDETAPNQFVLDGENYARQDAAAQLQMLPHTAGQYGVYAGTKALTRSDGSTYYRGYGFAAHGDLCVQILVFSPNPVDAKPLMTELQNQMERL</sequence>
<keyword evidence="4" id="KW-1185">Reference proteome</keyword>
<dbReference type="RefSeq" id="WP_075003787.1">
    <property type="nucleotide sequence ID" value="NZ_BBPN01000032.1"/>
</dbReference>
<feature type="region of interest" description="Disordered" evidence="1">
    <location>
        <begin position="1"/>
        <end position="52"/>
    </location>
</feature>
<feature type="compositionally biased region" description="Low complexity" evidence="1">
    <location>
        <begin position="10"/>
        <end position="23"/>
    </location>
</feature>
<feature type="compositionally biased region" description="Basic and acidic residues" evidence="1">
    <location>
        <begin position="38"/>
        <end position="47"/>
    </location>
</feature>
<dbReference type="OrthoDB" id="3852193at2"/>
<evidence type="ECO:0000256" key="1">
    <source>
        <dbReference type="SAM" id="MobiDB-lite"/>
    </source>
</evidence>
<gene>
    <name evidence="3" type="ORF">SAMN05414137_103142</name>
</gene>
<accession>A0A1H7J6N2</accession>
<evidence type="ECO:0000313" key="4">
    <source>
        <dbReference type="Proteomes" id="UP000183015"/>
    </source>
</evidence>
<dbReference type="eggNOG" id="ENOG50341ZX">
    <property type="taxonomic scope" value="Bacteria"/>
</dbReference>
<protein>
    <submittedName>
        <fullName evidence="3">Uncharacterized protein</fullName>
    </submittedName>
</protein>
<name>A0A1H7J6N2_STRJI</name>
<keyword evidence="2" id="KW-0812">Transmembrane</keyword>
<feature type="transmembrane region" description="Helical" evidence="2">
    <location>
        <begin position="56"/>
        <end position="75"/>
    </location>
</feature>
<evidence type="ECO:0000313" key="3">
    <source>
        <dbReference type="EMBL" id="SEK69527.1"/>
    </source>
</evidence>
<keyword evidence="2" id="KW-1133">Transmembrane helix</keyword>
<keyword evidence="2" id="KW-0472">Membrane</keyword>
<dbReference type="EMBL" id="FOAZ01000003">
    <property type="protein sequence ID" value="SEK69527.1"/>
    <property type="molecule type" value="Genomic_DNA"/>
</dbReference>
<dbReference type="Proteomes" id="UP000183015">
    <property type="component" value="Unassembled WGS sequence"/>
</dbReference>
<proteinExistence type="predicted"/>